<sequence>MNRSIATEEQQHLHVPSPPSNLTRSFSLKSQHSKQDYIRRKSAADAPSLAIKRLELSADNNENEQINTPPPRRPSAALFQRRFTVFSVEEQYMASNRQRRMTTGRFSFFDNKSNTNLLKNKRPSVISQVVESFVRRFSLRKKKNNNNNNNNNNNDQEQDETIIDPVYETLKIAAETRKMTLANYLQQRQQILNKQTSLNSQGSSEPDIQSSPRASRHASRTENDLASSLKPSTQQPIRTSLGKRYSSVRLTSTVDKHPFSTRYMSFKNSSTKSRKNL</sequence>
<dbReference type="AlphaFoldDB" id="A0A818VMJ6"/>
<name>A0A818VMJ6_9BILA</name>
<evidence type="ECO:0000313" key="4">
    <source>
        <dbReference type="Proteomes" id="UP000663881"/>
    </source>
</evidence>
<evidence type="ECO:0000313" key="3">
    <source>
        <dbReference type="EMBL" id="CAF3710850.1"/>
    </source>
</evidence>
<gene>
    <name evidence="3" type="ORF">OKA104_LOCUS13169</name>
    <name evidence="2" type="ORF">VCS650_LOCUS22671</name>
</gene>
<organism evidence="3 4">
    <name type="scientific">Adineta steineri</name>
    <dbReference type="NCBI Taxonomy" id="433720"/>
    <lineage>
        <taxon>Eukaryota</taxon>
        <taxon>Metazoa</taxon>
        <taxon>Spiralia</taxon>
        <taxon>Gnathifera</taxon>
        <taxon>Rotifera</taxon>
        <taxon>Eurotatoria</taxon>
        <taxon>Bdelloidea</taxon>
        <taxon>Adinetida</taxon>
        <taxon>Adinetidae</taxon>
        <taxon>Adineta</taxon>
    </lineage>
</organism>
<dbReference type="EMBL" id="CAJOAY010000657">
    <property type="protein sequence ID" value="CAF3710850.1"/>
    <property type="molecule type" value="Genomic_DNA"/>
</dbReference>
<feature type="compositionally biased region" description="Polar residues" evidence="1">
    <location>
        <begin position="195"/>
        <end position="213"/>
    </location>
</feature>
<dbReference type="Proteomes" id="UP000663891">
    <property type="component" value="Unassembled WGS sequence"/>
</dbReference>
<protein>
    <submittedName>
        <fullName evidence="3">Uncharacterized protein</fullName>
    </submittedName>
</protein>
<accession>A0A818VMJ6</accession>
<feature type="compositionally biased region" description="Polar residues" evidence="1">
    <location>
        <begin position="20"/>
        <end position="30"/>
    </location>
</feature>
<feature type="compositionally biased region" description="Basic and acidic residues" evidence="1">
    <location>
        <begin position="33"/>
        <end position="43"/>
    </location>
</feature>
<dbReference type="EMBL" id="CAJNON010000258">
    <property type="protein sequence ID" value="CAF1148443.1"/>
    <property type="molecule type" value="Genomic_DNA"/>
</dbReference>
<dbReference type="Proteomes" id="UP000663881">
    <property type="component" value="Unassembled WGS sequence"/>
</dbReference>
<dbReference type="OrthoDB" id="10007516at2759"/>
<proteinExistence type="predicted"/>
<feature type="region of interest" description="Disordered" evidence="1">
    <location>
        <begin position="140"/>
        <end position="161"/>
    </location>
</feature>
<feature type="region of interest" description="Disordered" evidence="1">
    <location>
        <begin position="195"/>
        <end position="244"/>
    </location>
</feature>
<feature type="compositionally biased region" description="Low complexity" evidence="1">
    <location>
        <begin position="145"/>
        <end position="154"/>
    </location>
</feature>
<evidence type="ECO:0000256" key="1">
    <source>
        <dbReference type="SAM" id="MobiDB-lite"/>
    </source>
</evidence>
<reference evidence="3" key="1">
    <citation type="submission" date="2021-02" db="EMBL/GenBank/DDBJ databases">
        <authorList>
            <person name="Nowell W R."/>
        </authorList>
    </citation>
    <scope>NUCLEOTIDE SEQUENCE</scope>
</reference>
<evidence type="ECO:0000313" key="2">
    <source>
        <dbReference type="EMBL" id="CAF1148443.1"/>
    </source>
</evidence>
<feature type="region of interest" description="Disordered" evidence="1">
    <location>
        <begin position="1"/>
        <end position="44"/>
    </location>
</feature>
<comment type="caution">
    <text evidence="3">The sequence shown here is derived from an EMBL/GenBank/DDBJ whole genome shotgun (WGS) entry which is preliminary data.</text>
</comment>
<feature type="compositionally biased region" description="Polar residues" evidence="1">
    <location>
        <begin position="224"/>
        <end position="238"/>
    </location>
</feature>